<evidence type="ECO:0000313" key="2">
    <source>
        <dbReference type="Proteomes" id="UP001497444"/>
    </source>
</evidence>
<organism evidence="1 2">
    <name type="scientific">Sphagnum jensenii</name>
    <dbReference type="NCBI Taxonomy" id="128206"/>
    <lineage>
        <taxon>Eukaryota</taxon>
        <taxon>Viridiplantae</taxon>
        <taxon>Streptophyta</taxon>
        <taxon>Embryophyta</taxon>
        <taxon>Bryophyta</taxon>
        <taxon>Sphagnophytina</taxon>
        <taxon>Sphagnopsida</taxon>
        <taxon>Sphagnales</taxon>
        <taxon>Sphagnaceae</taxon>
        <taxon>Sphagnum</taxon>
    </lineage>
</organism>
<keyword evidence="2" id="KW-1185">Reference proteome</keyword>
<dbReference type="Proteomes" id="UP001497444">
    <property type="component" value="Chromosome 3"/>
</dbReference>
<accession>A0ABP0WYU9</accession>
<proteinExistence type="predicted"/>
<protein>
    <submittedName>
        <fullName evidence="1">Uncharacterized protein</fullName>
    </submittedName>
</protein>
<evidence type="ECO:0000313" key="1">
    <source>
        <dbReference type="EMBL" id="CAK9270580.1"/>
    </source>
</evidence>
<gene>
    <name evidence="1" type="ORF">CSSPJE1EN1_LOCUS16058</name>
</gene>
<reference evidence="1" key="1">
    <citation type="submission" date="2024-02" db="EMBL/GenBank/DDBJ databases">
        <authorList>
            <consortium name="ELIXIR-Norway"/>
            <consortium name="Elixir Norway"/>
        </authorList>
    </citation>
    <scope>NUCLEOTIDE SEQUENCE</scope>
</reference>
<name>A0ABP0WYU9_9BRYO</name>
<dbReference type="EMBL" id="OZ020098">
    <property type="protein sequence ID" value="CAK9270580.1"/>
    <property type="molecule type" value="Genomic_DNA"/>
</dbReference>
<sequence>MKIITEIRVHTSISRDPGRQCNSCLHHSLTCNYFDLAFSIHRPALPTHVCALHNNIWQQDLPHTLRCTEPQHHGQNLNLIFNVHHMHEIYESTNRSLLSSINDHL</sequence>